<dbReference type="NCBIfam" id="TIGR01750">
    <property type="entry name" value="fabZ"/>
    <property type="match status" value="1"/>
</dbReference>
<keyword evidence="8 10" id="KW-0456">Lyase</keyword>
<dbReference type="PANTHER" id="PTHR30272">
    <property type="entry name" value="3-HYDROXYACYL-[ACYL-CARRIER-PROTEIN] DEHYDRATASE"/>
    <property type="match status" value="1"/>
</dbReference>
<name>G5J7C1_CROWT</name>
<dbReference type="PATRIC" id="fig|423471.3.peg.3160"/>
<sequence length="162" mass="17946">MSDVTENPVDNAPESSTIQTTFTVQEIRELLPHRYPFALVDRIIDYVPEKKAVGIKNVTINEPFFPGHIPPLPIMPGVLIVESMAQVGGIVLSLLPGMKGIFFAFAGIDKVRFRRQVIPGDQLIITVELLAFKRERIAKMKGEATVDGELAAQGEMLFSRID</sequence>
<dbReference type="GO" id="GO:0019171">
    <property type="term" value="F:(3R)-hydroxyacyl-[acyl-carrier-protein] dehydratase activity"/>
    <property type="evidence" value="ECO:0007669"/>
    <property type="project" value="UniProtKB-EC"/>
</dbReference>
<evidence type="ECO:0000256" key="6">
    <source>
        <dbReference type="ARBA" id="ARBA00022556"/>
    </source>
</evidence>
<dbReference type="SUPFAM" id="SSF54637">
    <property type="entry name" value="Thioesterase/thiol ester dehydrase-isomerase"/>
    <property type="match status" value="1"/>
</dbReference>
<dbReference type="RefSeq" id="WP_007306219.1">
    <property type="nucleotide sequence ID" value="NZ_AESD01000497.1"/>
</dbReference>
<feature type="transmembrane region" description="Helical" evidence="11">
    <location>
        <begin position="85"/>
        <end position="108"/>
    </location>
</feature>
<feature type="active site" evidence="10">
    <location>
        <position position="68"/>
    </location>
</feature>
<keyword evidence="11" id="KW-0472">Membrane</keyword>
<evidence type="ECO:0000313" key="12">
    <source>
        <dbReference type="EMBL" id="EHJ11917.1"/>
    </source>
</evidence>
<dbReference type="GO" id="GO:0009245">
    <property type="term" value="P:lipid A biosynthetic process"/>
    <property type="evidence" value="ECO:0007669"/>
    <property type="project" value="UniProtKB-UniRule"/>
</dbReference>
<dbReference type="Gene3D" id="3.10.129.10">
    <property type="entry name" value="Hotdog Thioesterase"/>
    <property type="match status" value="1"/>
</dbReference>
<comment type="subcellular location">
    <subcellularLocation>
        <location evidence="2 10">Cytoplasm</location>
    </subcellularLocation>
</comment>
<dbReference type="FunFam" id="3.10.129.10:FF:000001">
    <property type="entry name" value="3-hydroxyacyl-[acyl-carrier-protein] dehydratase FabZ"/>
    <property type="match status" value="1"/>
</dbReference>
<dbReference type="InterPro" id="IPR029069">
    <property type="entry name" value="HotDog_dom_sf"/>
</dbReference>
<evidence type="ECO:0000256" key="9">
    <source>
        <dbReference type="ARBA" id="ARBA00025049"/>
    </source>
</evidence>
<dbReference type="GO" id="GO:0006633">
    <property type="term" value="P:fatty acid biosynthetic process"/>
    <property type="evidence" value="ECO:0007669"/>
    <property type="project" value="UniProtKB-UniRule"/>
</dbReference>
<dbReference type="PANTHER" id="PTHR30272:SF1">
    <property type="entry name" value="3-HYDROXYACYL-[ACYL-CARRIER-PROTEIN] DEHYDRATASE"/>
    <property type="match status" value="1"/>
</dbReference>
<keyword evidence="11" id="KW-1133">Transmembrane helix</keyword>
<dbReference type="CDD" id="cd01288">
    <property type="entry name" value="FabZ"/>
    <property type="match status" value="1"/>
</dbReference>
<evidence type="ECO:0000256" key="8">
    <source>
        <dbReference type="ARBA" id="ARBA00023239"/>
    </source>
</evidence>
<comment type="function">
    <text evidence="9 10">Involved in unsaturated fatty acids biosynthesis. Catalyzes the dehydration of short chain beta-hydroxyacyl-ACPs and long chain saturated and unsaturated beta-hydroxyacyl-ACPs.</text>
</comment>
<dbReference type="HAMAP" id="MF_00406">
    <property type="entry name" value="FabZ"/>
    <property type="match status" value="1"/>
</dbReference>
<dbReference type="NCBIfam" id="NF000582">
    <property type="entry name" value="PRK00006.1"/>
    <property type="match status" value="1"/>
</dbReference>
<keyword evidence="7 10" id="KW-0443">Lipid metabolism</keyword>
<dbReference type="Proteomes" id="UP000003477">
    <property type="component" value="Unassembled WGS sequence"/>
</dbReference>
<dbReference type="InterPro" id="IPR013114">
    <property type="entry name" value="FabA_FabZ"/>
</dbReference>
<dbReference type="EC" id="4.2.1.59" evidence="10"/>
<dbReference type="EMBL" id="AESD01000497">
    <property type="protein sequence ID" value="EHJ11917.1"/>
    <property type="molecule type" value="Genomic_DNA"/>
</dbReference>
<gene>
    <name evidence="10" type="primary">fabZ</name>
    <name evidence="12" type="ORF">CWATWH0003_3362</name>
</gene>
<protein>
    <recommendedName>
        <fullName evidence="10">3-hydroxyacyl-[acyl-carrier-protein] dehydratase FabZ</fullName>
        <ecNumber evidence="10">4.2.1.59</ecNumber>
    </recommendedName>
    <alternativeName>
        <fullName evidence="10">(3R)-hydroxymyristoyl-[acyl-carrier-protein] dehydratase</fullName>
        <shortName evidence="10">(3R)-hydroxymyristoyl-ACP dehydrase</shortName>
    </alternativeName>
    <alternativeName>
        <fullName evidence="10">Beta-hydroxyacyl-ACP dehydratase</fullName>
    </alternativeName>
</protein>
<evidence type="ECO:0000256" key="2">
    <source>
        <dbReference type="ARBA" id="ARBA00004496"/>
    </source>
</evidence>
<dbReference type="GeneID" id="88766913"/>
<dbReference type="GO" id="GO:0005737">
    <property type="term" value="C:cytoplasm"/>
    <property type="evidence" value="ECO:0007669"/>
    <property type="project" value="UniProtKB-SubCell"/>
</dbReference>
<evidence type="ECO:0000313" key="13">
    <source>
        <dbReference type="Proteomes" id="UP000003477"/>
    </source>
</evidence>
<keyword evidence="4 10" id="KW-0963">Cytoplasm</keyword>
<comment type="similarity">
    <text evidence="3 10">Belongs to the thioester dehydratase family. FabZ subfamily.</text>
</comment>
<accession>G5J7C1</accession>
<evidence type="ECO:0000256" key="5">
    <source>
        <dbReference type="ARBA" id="ARBA00022516"/>
    </source>
</evidence>
<evidence type="ECO:0000256" key="10">
    <source>
        <dbReference type="HAMAP-Rule" id="MF_00406"/>
    </source>
</evidence>
<evidence type="ECO:0000256" key="1">
    <source>
        <dbReference type="ARBA" id="ARBA00001055"/>
    </source>
</evidence>
<evidence type="ECO:0000256" key="3">
    <source>
        <dbReference type="ARBA" id="ARBA00009174"/>
    </source>
</evidence>
<comment type="catalytic activity">
    <reaction evidence="1 10">
        <text>a (3R)-hydroxyacyl-[ACP] = a (2E)-enoyl-[ACP] + H2O</text>
        <dbReference type="Rhea" id="RHEA:13097"/>
        <dbReference type="Rhea" id="RHEA-COMP:9925"/>
        <dbReference type="Rhea" id="RHEA-COMP:9945"/>
        <dbReference type="ChEBI" id="CHEBI:15377"/>
        <dbReference type="ChEBI" id="CHEBI:78784"/>
        <dbReference type="ChEBI" id="CHEBI:78827"/>
        <dbReference type="EC" id="4.2.1.59"/>
    </reaction>
</comment>
<reference evidence="12 13" key="1">
    <citation type="journal article" date="2011" name="Front. Microbiol.">
        <title>Two Strains of Crocosphaera watsonii with Highly Conserved Genomes are Distinguished by Strain-Specific Features.</title>
        <authorList>
            <person name="Bench S.R."/>
            <person name="Ilikchyan I.N."/>
            <person name="Tripp H.J."/>
            <person name="Zehr J.P."/>
        </authorList>
    </citation>
    <scope>NUCLEOTIDE SEQUENCE [LARGE SCALE GENOMIC DNA]</scope>
    <source>
        <strain evidence="12 13">WH 0003</strain>
    </source>
</reference>
<organism evidence="12 13">
    <name type="scientific">Crocosphaera watsonii WH 0003</name>
    <dbReference type="NCBI Taxonomy" id="423471"/>
    <lineage>
        <taxon>Bacteria</taxon>
        <taxon>Bacillati</taxon>
        <taxon>Cyanobacteriota</taxon>
        <taxon>Cyanophyceae</taxon>
        <taxon>Oscillatoriophycideae</taxon>
        <taxon>Chroococcales</taxon>
        <taxon>Aphanothecaceae</taxon>
        <taxon>Crocosphaera</taxon>
    </lineage>
</organism>
<dbReference type="InterPro" id="IPR010084">
    <property type="entry name" value="FabZ"/>
</dbReference>
<evidence type="ECO:0000256" key="4">
    <source>
        <dbReference type="ARBA" id="ARBA00022490"/>
    </source>
</evidence>
<comment type="caution">
    <text evidence="12">The sequence shown here is derived from an EMBL/GenBank/DDBJ whole genome shotgun (WGS) entry which is preliminary data.</text>
</comment>
<evidence type="ECO:0000256" key="7">
    <source>
        <dbReference type="ARBA" id="ARBA00023098"/>
    </source>
</evidence>
<keyword evidence="6 10" id="KW-0441">Lipid A biosynthesis</keyword>
<dbReference type="Pfam" id="PF07977">
    <property type="entry name" value="FabA"/>
    <property type="match status" value="1"/>
</dbReference>
<keyword evidence="11" id="KW-0812">Transmembrane</keyword>
<evidence type="ECO:0000256" key="11">
    <source>
        <dbReference type="SAM" id="Phobius"/>
    </source>
</evidence>
<dbReference type="AlphaFoldDB" id="G5J7C1"/>
<dbReference type="GO" id="GO:0016020">
    <property type="term" value="C:membrane"/>
    <property type="evidence" value="ECO:0007669"/>
    <property type="project" value="GOC"/>
</dbReference>
<keyword evidence="5 10" id="KW-0444">Lipid biosynthesis</keyword>
<proteinExistence type="inferred from homology"/>